<evidence type="ECO:0000256" key="11">
    <source>
        <dbReference type="PIRSR" id="PIRSR005096-3"/>
    </source>
</evidence>
<feature type="active site" description="Proton donor" evidence="9">
    <location>
        <position position="180"/>
    </location>
</feature>
<sequence>MQSPLMHAMTQQLAYDGKPANVIELTNSHGMRIVLMDIGATWLSCCLPLSSSEQREVLLGVDNLADFYAQQSYMGVTVGRYANRIANGRFSIDGQAYQVSTNQHGNCLHGGENGFNQRRWQIVAQSQDSVLFSLVSEDGDQGFPGTLNVAVRYTLTDNNEVTIHYLADTDKTTPVNLTNHGYFNLQGASWDGDNRSHTVRINADYYLPTNSLGIPLDKPQPVENTSFDFRTSKTLSKDLLAEEQQQQAKGYDHSFVLNPTRKPDEIIAEVISPDSKVTMTVKTNKPAVQLYGGNWLAGTPACDGKQYQDYAGLALETQFLPDSPNHPEWEQVSCLLKPNEQYNYFTTYTFDYK</sequence>
<dbReference type="CDD" id="cd09019">
    <property type="entry name" value="galactose_mutarotase_like"/>
    <property type="match status" value="1"/>
</dbReference>
<evidence type="ECO:0000256" key="6">
    <source>
        <dbReference type="ARBA" id="ARBA00023235"/>
    </source>
</evidence>
<dbReference type="GO" id="GO:0004034">
    <property type="term" value="F:aldose 1-epimerase activity"/>
    <property type="evidence" value="ECO:0007669"/>
    <property type="project" value="UniProtKB-EC"/>
</dbReference>
<dbReference type="InterPro" id="IPR014718">
    <property type="entry name" value="GH-type_carb-bd"/>
</dbReference>
<dbReference type="GO" id="GO:0006006">
    <property type="term" value="P:glucose metabolic process"/>
    <property type="evidence" value="ECO:0007669"/>
    <property type="project" value="TreeGrafter"/>
</dbReference>
<dbReference type="OrthoDB" id="9779408at2"/>
<dbReference type="InterPro" id="IPR015443">
    <property type="entry name" value="Aldose_1-epimerase"/>
</dbReference>
<comment type="catalytic activity">
    <reaction evidence="1 8">
        <text>alpha-D-glucose = beta-D-glucose</text>
        <dbReference type="Rhea" id="RHEA:10264"/>
        <dbReference type="ChEBI" id="CHEBI:15903"/>
        <dbReference type="ChEBI" id="CHEBI:17925"/>
        <dbReference type="EC" id="5.1.3.3"/>
    </reaction>
</comment>
<organism evidence="12 13">
    <name type="scientific">Vibrio sagamiensis NBRC 104589</name>
    <dbReference type="NCBI Taxonomy" id="1219064"/>
    <lineage>
        <taxon>Bacteria</taxon>
        <taxon>Pseudomonadati</taxon>
        <taxon>Pseudomonadota</taxon>
        <taxon>Gammaproteobacteria</taxon>
        <taxon>Vibrionales</taxon>
        <taxon>Vibrionaceae</taxon>
        <taxon>Vibrio</taxon>
    </lineage>
</organism>
<evidence type="ECO:0000256" key="2">
    <source>
        <dbReference type="ARBA" id="ARBA00005028"/>
    </source>
</evidence>
<dbReference type="EMBL" id="BJXJ01000003">
    <property type="protein sequence ID" value="GEM74428.1"/>
    <property type="molecule type" value="Genomic_DNA"/>
</dbReference>
<dbReference type="InterPro" id="IPR011013">
    <property type="entry name" value="Gal_mutarotase_sf_dom"/>
</dbReference>
<dbReference type="InterPro" id="IPR018052">
    <property type="entry name" value="Ald1_epimerase_CS"/>
</dbReference>
<dbReference type="SUPFAM" id="SSF74650">
    <property type="entry name" value="Galactose mutarotase-like"/>
    <property type="match status" value="1"/>
</dbReference>
<dbReference type="Gene3D" id="2.70.98.10">
    <property type="match status" value="1"/>
</dbReference>
<dbReference type="PIRSF" id="PIRSF005096">
    <property type="entry name" value="GALM"/>
    <property type="match status" value="1"/>
</dbReference>
<feature type="binding site" evidence="11">
    <location>
        <begin position="83"/>
        <end position="84"/>
    </location>
    <ligand>
        <name>beta-D-galactose</name>
        <dbReference type="ChEBI" id="CHEBI:27667"/>
    </ligand>
</feature>
<dbReference type="NCBIfam" id="TIGR02636">
    <property type="entry name" value="galM_Leloir"/>
    <property type="match status" value="1"/>
</dbReference>
<evidence type="ECO:0000313" key="13">
    <source>
        <dbReference type="Proteomes" id="UP000321922"/>
    </source>
</evidence>
<dbReference type="PANTHER" id="PTHR10091">
    <property type="entry name" value="ALDOSE-1-EPIMERASE"/>
    <property type="match status" value="1"/>
</dbReference>
<keyword evidence="7 8" id="KW-0119">Carbohydrate metabolism</keyword>
<accession>A0A511QB05</accession>
<evidence type="ECO:0000256" key="5">
    <source>
        <dbReference type="ARBA" id="ARBA00014165"/>
    </source>
</evidence>
<evidence type="ECO:0000313" key="12">
    <source>
        <dbReference type="EMBL" id="GEM74428.1"/>
    </source>
</evidence>
<dbReference type="InterPro" id="IPR013458">
    <property type="entry name" value="Ald_epimerase_bac"/>
</dbReference>
<comment type="caution">
    <text evidence="12">The sequence shown here is derived from an EMBL/GenBank/DDBJ whole genome shotgun (WGS) entry which is preliminary data.</text>
</comment>
<dbReference type="GO" id="GO:0005737">
    <property type="term" value="C:cytoplasm"/>
    <property type="evidence" value="ECO:0007669"/>
    <property type="project" value="TreeGrafter"/>
</dbReference>
<keyword evidence="6 8" id="KW-0413">Isomerase</keyword>
<dbReference type="GO" id="GO:0033499">
    <property type="term" value="P:galactose catabolic process via UDP-galactose, Leloir pathway"/>
    <property type="evidence" value="ECO:0007669"/>
    <property type="project" value="TreeGrafter"/>
</dbReference>
<dbReference type="GO" id="GO:0030246">
    <property type="term" value="F:carbohydrate binding"/>
    <property type="evidence" value="ECO:0007669"/>
    <property type="project" value="InterPro"/>
</dbReference>
<keyword evidence="13" id="KW-1185">Reference proteome</keyword>
<evidence type="ECO:0000256" key="4">
    <source>
        <dbReference type="ARBA" id="ARBA00013185"/>
    </source>
</evidence>
<evidence type="ECO:0000256" key="3">
    <source>
        <dbReference type="ARBA" id="ARBA00006206"/>
    </source>
</evidence>
<dbReference type="PROSITE" id="PS00545">
    <property type="entry name" value="ALDOSE_1_EPIMERASE"/>
    <property type="match status" value="1"/>
</dbReference>
<evidence type="ECO:0000256" key="9">
    <source>
        <dbReference type="PIRSR" id="PIRSR005096-1"/>
    </source>
</evidence>
<evidence type="ECO:0000256" key="8">
    <source>
        <dbReference type="PIRNR" id="PIRNR005096"/>
    </source>
</evidence>
<reference evidence="12 13" key="1">
    <citation type="submission" date="2019-07" db="EMBL/GenBank/DDBJ databases">
        <title>Whole genome shotgun sequence of Vibrio sagamiensis NBRC 104589.</title>
        <authorList>
            <person name="Hosoyama A."/>
            <person name="Uohara A."/>
            <person name="Ohji S."/>
            <person name="Ichikawa N."/>
        </authorList>
    </citation>
    <scope>NUCLEOTIDE SEQUENCE [LARGE SCALE GENOMIC DNA]</scope>
    <source>
        <strain evidence="12 13">NBRC 104589</strain>
    </source>
</reference>
<feature type="binding site" evidence="11">
    <location>
        <begin position="180"/>
        <end position="182"/>
    </location>
    <ligand>
        <name>beta-D-galactose</name>
        <dbReference type="ChEBI" id="CHEBI:27667"/>
    </ligand>
</feature>
<proteinExistence type="inferred from homology"/>
<evidence type="ECO:0000256" key="1">
    <source>
        <dbReference type="ARBA" id="ARBA00001614"/>
    </source>
</evidence>
<comment type="similarity">
    <text evidence="3 8">Belongs to the aldose epimerase family.</text>
</comment>
<feature type="binding site" evidence="10">
    <location>
        <position position="252"/>
    </location>
    <ligand>
        <name>beta-D-galactose</name>
        <dbReference type="ChEBI" id="CHEBI:27667"/>
    </ligand>
</feature>
<dbReference type="PANTHER" id="PTHR10091:SF0">
    <property type="entry name" value="GALACTOSE MUTAROTASE"/>
    <property type="match status" value="1"/>
</dbReference>
<name>A0A511QB05_9VIBR</name>
<gene>
    <name evidence="12" type="primary">galM</name>
    <name evidence="12" type="ORF">VSA01S_05400</name>
</gene>
<dbReference type="NCBIfam" id="NF008277">
    <property type="entry name" value="PRK11055.1"/>
    <property type="match status" value="1"/>
</dbReference>
<dbReference type="RefSeq" id="WP_039980602.1">
    <property type="nucleotide sequence ID" value="NZ_BAOJ01000036.1"/>
</dbReference>
<dbReference type="InterPro" id="IPR047215">
    <property type="entry name" value="Galactose_mutarotase-like"/>
</dbReference>
<dbReference type="AlphaFoldDB" id="A0A511QB05"/>
<dbReference type="EC" id="5.1.3.3" evidence="4 8"/>
<evidence type="ECO:0000256" key="7">
    <source>
        <dbReference type="ARBA" id="ARBA00023277"/>
    </source>
</evidence>
<comment type="pathway">
    <text evidence="2 8">Carbohydrate metabolism; hexose metabolism.</text>
</comment>
<protein>
    <recommendedName>
        <fullName evidence="5 8">Aldose 1-epimerase</fullName>
        <ecNumber evidence="4 8">5.1.3.3</ecNumber>
    </recommendedName>
</protein>
<dbReference type="Proteomes" id="UP000321922">
    <property type="component" value="Unassembled WGS sequence"/>
</dbReference>
<feature type="active site" description="Proton acceptor" evidence="9">
    <location>
        <position position="316"/>
    </location>
</feature>
<dbReference type="UniPathway" id="UPA00242"/>
<evidence type="ECO:0000256" key="10">
    <source>
        <dbReference type="PIRSR" id="PIRSR005096-2"/>
    </source>
</evidence>
<dbReference type="InterPro" id="IPR008183">
    <property type="entry name" value="Aldose_1/G6P_1-epimerase"/>
</dbReference>
<dbReference type="Pfam" id="PF01263">
    <property type="entry name" value="Aldose_epim"/>
    <property type="match status" value="1"/>
</dbReference>